<comment type="similarity">
    <text evidence="2">Belongs to the OmpP1/FadL family.</text>
</comment>
<evidence type="ECO:0000256" key="3">
    <source>
        <dbReference type="ARBA" id="ARBA00022452"/>
    </source>
</evidence>
<keyword evidence="3" id="KW-1134">Transmembrane beta strand</keyword>
<dbReference type="AlphaFoldDB" id="A0A917J526"/>
<evidence type="ECO:0000256" key="2">
    <source>
        <dbReference type="ARBA" id="ARBA00008163"/>
    </source>
</evidence>
<dbReference type="Proteomes" id="UP000662074">
    <property type="component" value="Unassembled WGS sequence"/>
</dbReference>
<evidence type="ECO:0000313" key="8">
    <source>
        <dbReference type="EMBL" id="GGI49315.1"/>
    </source>
</evidence>
<accession>A0A917J526</accession>
<keyword evidence="9" id="KW-1185">Reference proteome</keyword>
<comment type="subcellular location">
    <subcellularLocation>
        <location evidence="1">Cell outer membrane</location>
        <topology evidence="1">Multi-pass membrane protein</topology>
    </subcellularLocation>
</comment>
<keyword evidence="4" id="KW-0812">Transmembrane</keyword>
<organism evidence="8 9">
    <name type="scientific">Mucilaginibacter galii</name>
    <dbReference type="NCBI Taxonomy" id="2005073"/>
    <lineage>
        <taxon>Bacteria</taxon>
        <taxon>Pseudomonadati</taxon>
        <taxon>Bacteroidota</taxon>
        <taxon>Sphingobacteriia</taxon>
        <taxon>Sphingobacteriales</taxon>
        <taxon>Sphingobacteriaceae</taxon>
        <taxon>Mucilaginibacter</taxon>
    </lineage>
</organism>
<dbReference type="PANTHER" id="PTHR35093:SF8">
    <property type="entry name" value="OUTER MEMBRANE PROTEIN NMB0088-RELATED"/>
    <property type="match status" value="1"/>
</dbReference>
<name>A0A917J526_9SPHI</name>
<protein>
    <submittedName>
        <fullName evidence="8">Long-chain fatty acid outer membrane transporter</fullName>
    </submittedName>
</protein>
<reference evidence="8" key="2">
    <citation type="submission" date="2020-09" db="EMBL/GenBank/DDBJ databases">
        <authorList>
            <person name="Sun Q."/>
            <person name="Sedlacek I."/>
        </authorList>
    </citation>
    <scope>NUCLEOTIDE SEQUENCE</scope>
    <source>
        <strain evidence="8">CCM 8711</strain>
    </source>
</reference>
<gene>
    <name evidence="8" type="ORF">GCM10011425_05270</name>
</gene>
<keyword evidence="6" id="KW-0472">Membrane</keyword>
<dbReference type="GO" id="GO:0009279">
    <property type="term" value="C:cell outer membrane"/>
    <property type="evidence" value="ECO:0007669"/>
    <property type="project" value="UniProtKB-SubCell"/>
</dbReference>
<dbReference type="PANTHER" id="PTHR35093">
    <property type="entry name" value="OUTER MEMBRANE PROTEIN NMB0088-RELATED"/>
    <property type="match status" value="1"/>
</dbReference>
<dbReference type="Pfam" id="PF03349">
    <property type="entry name" value="Toluene_X"/>
    <property type="match status" value="1"/>
</dbReference>
<evidence type="ECO:0000256" key="4">
    <source>
        <dbReference type="ARBA" id="ARBA00022692"/>
    </source>
</evidence>
<keyword evidence="5" id="KW-0732">Signal</keyword>
<keyword evidence="7" id="KW-0998">Cell outer membrane</keyword>
<evidence type="ECO:0000256" key="1">
    <source>
        <dbReference type="ARBA" id="ARBA00004571"/>
    </source>
</evidence>
<comment type="caution">
    <text evidence="8">The sequence shown here is derived from an EMBL/GenBank/DDBJ whole genome shotgun (WGS) entry which is preliminary data.</text>
</comment>
<evidence type="ECO:0000256" key="5">
    <source>
        <dbReference type="ARBA" id="ARBA00022729"/>
    </source>
</evidence>
<dbReference type="Gene3D" id="2.40.160.60">
    <property type="entry name" value="Outer membrane protein transport protein (OMPP1/FadL/TodX)"/>
    <property type="match status" value="1"/>
</dbReference>
<reference evidence="8" key="1">
    <citation type="journal article" date="2014" name="Int. J. Syst. Evol. Microbiol.">
        <title>Complete genome sequence of Corynebacterium casei LMG S-19264T (=DSM 44701T), isolated from a smear-ripened cheese.</title>
        <authorList>
            <consortium name="US DOE Joint Genome Institute (JGI-PGF)"/>
            <person name="Walter F."/>
            <person name="Albersmeier A."/>
            <person name="Kalinowski J."/>
            <person name="Ruckert C."/>
        </authorList>
    </citation>
    <scope>NUCLEOTIDE SEQUENCE</scope>
    <source>
        <strain evidence="8">CCM 8711</strain>
    </source>
</reference>
<dbReference type="InterPro" id="IPR005017">
    <property type="entry name" value="OMPP1/FadL/TodX"/>
</dbReference>
<evidence type="ECO:0000256" key="6">
    <source>
        <dbReference type="ARBA" id="ARBA00023136"/>
    </source>
</evidence>
<evidence type="ECO:0000256" key="7">
    <source>
        <dbReference type="ARBA" id="ARBA00023237"/>
    </source>
</evidence>
<dbReference type="EMBL" id="BMDO01000001">
    <property type="protein sequence ID" value="GGI49315.1"/>
    <property type="molecule type" value="Genomic_DNA"/>
</dbReference>
<proteinExistence type="inferred from homology"/>
<sequence length="400" mass="43186">MLAFLPAAVFAQGFQVNLEGQKQIGMGHTGTGLLLDGSSVFFNPGAVAMLPENYIQGGISPLWFKSGFVPTGSNVQYNTANKVATPFNAYGVWGPKAARWKVGLGVYTPYGGLTDWGNTWAGKYVLTSLDLKTIFFQPTFSYKISDMISIGAGFVYNHGSVNLKRAIPLADANNPSGEAELKGGGTGYGYNAGVFIDTKKGLTIGVTYRSKVDTKLNDGDALFTVPGSLKGSFPSPNTFKAQLPLAATTSIGFGYTSSAKWLLALDANYVQWDVYKELAFDYAQNTAALQDTRSPRNYKNAVSLRAGAQYKASNEFTLRVGGGYASTPVKDGYVTPEVPDANRGFYTAGLTYKASRHFDLDVSFEYEHLGSRTQNNIESNLSGTFKSNVYIPGVALVYHW</sequence>
<evidence type="ECO:0000313" key="9">
    <source>
        <dbReference type="Proteomes" id="UP000662074"/>
    </source>
</evidence>
<dbReference type="GO" id="GO:0015483">
    <property type="term" value="F:long-chain fatty acid transporting porin activity"/>
    <property type="evidence" value="ECO:0007669"/>
    <property type="project" value="TreeGrafter"/>
</dbReference>
<dbReference type="SUPFAM" id="SSF56935">
    <property type="entry name" value="Porins"/>
    <property type="match status" value="1"/>
</dbReference>